<sequence>MDSIWKPYLKSSDEDWTSIKDPAERKRIQNRLSQRARRQTATKRLKPARRGRPPLCSNVQRSPCQAAAASQEIIQTSSADESTSFAAPSNTDATFNCTLELTEGSDPLSDTNFIILHNMNSMNAFRRIAILLEIKCSYEPGFHFRAPIEKLPPNLAYTIQQQLVPHKTYVDYIPWPSLRDNILSSIAVINEDELVKDLSEMKIWGTMPWDPMSWEVTAKFVKKWWFLIDESVLRSTNFWRAQRGEDPLTMAETTERSTSCSNIF</sequence>
<keyword evidence="3" id="KW-1185">Reference proteome</keyword>
<dbReference type="HOGENOM" id="CLU_033726_1_0_1"/>
<protein>
    <recommendedName>
        <fullName evidence="4">BZIP domain-containing protein</fullName>
    </recommendedName>
</protein>
<dbReference type="InParanoid" id="A0A0D2AWV5"/>
<dbReference type="EMBL" id="KN847543">
    <property type="protein sequence ID" value="KIW03649.1"/>
    <property type="molecule type" value="Genomic_DNA"/>
</dbReference>
<evidence type="ECO:0000313" key="3">
    <source>
        <dbReference type="Proteomes" id="UP000053259"/>
    </source>
</evidence>
<feature type="region of interest" description="Disordered" evidence="1">
    <location>
        <begin position="14"/>
        <end position="60"/>
    </location>
</feature>
<gene>
    <name evidence="2" type="ORF">PV09_04972</name>
</gene>
<dbReference type="PANTHER" id="PTHR38116">
    <property type="entry name" value="CHROMOSOME 7, WHOLE GENOME SHOTGUN SEQUENCE"/>
    <property type="match status" value="1"/>
</dbReference>
<dbReference type="VEuPathDB" id="FungiDB:PV09_04972"/>
<feature type="compositionally biased region" description="Basic and acidic residues" evidence="1">
    <location>
        <begin position="14"/>
        <end position="27"/>
    </location>
</feature>
<dbReference type="InterPro" id="IPR021833">
    <property type="entry name" value="DUF3425"/>
</dbReference>
<dbReference type="Pfam" id="PF11905">
    <property type="entry name" value="DUF3425"/>
    <property type="match status" value="1"/>
</dbReference>
<feature type="compositionally biased region" description="Basic residues" evidence="1">
    <location>
        <begin position="34"/>
        <end position="52"/>
    </location>
</feature>
<dbReference type="GeneID" id="27312945"/>
<organism evidence="2 3">
    <name type="scientific">Verruconis gallopava</name>
    <dbReference type="NCBI Taxonomy" id="253628"/>
    <lineage>
        <taxon>Eukaryota</taxon>
        <taxon>Fungi</taxon>
        <taxon>Dikarya</taxon>
        <taxon>Ascomycota</taxon>
        <taxon>Pezizomycotina</taxon>
        <taxon>Dothideomycetes</taxon>
        <taxon>Pleosporomycetidae</taxon>
        <taxon>Venturiales</taxon>
        <taxon>Sympoventuriaceae</taxon>
        <taxon>Verruconis</taxon>
    </lineage>
</organism>
<dbReference type="STRING" id="253628.A0A0D2AWV5"/>
<dbReference type="Proteomes" id="UP000053259">
    <property type="component" value="Unassembled WGS sequence"/>
</dbReference>
<evidence type="ECO:0008006" key="4">
    <source>
        <dbReference type="Google" id="ProtNLM"/>
    </source>
</evidence>
<accession>A0A0D2AWV5</accession>
<name>A0A0D2AWV5_9PEZI</name>
<proteinExistence type="predicted"/>
<reference evidence="2 3" key="1">
    <citation type="submission" date="2015-01" db="EMBL/GenBank/DDBJ databases">
        <title>The Genome Sequence of Ochroconis gallopava CBS43764.</title>
        <authorList>
            <consortium name="The Broad Institute Genomics Platform"/>
            <person name="Cuomo C."/>
            <person name="de Hoog S."/>
            <person name="Gorbushina A."/>
            <person name="Stielow B."/>
            <person name="Teixiera M."/>
            <person name="Abouelleil A."/>
            <person name="Chapman S.B."/>
            <person name="Priest M."/>
            <person name="Young S.K."/>
            <person name="Wortman J."/>
            <person name="Nusbaum C."/>
            <person name="Birren B."/>
        </authorList>
    </citation>
    <scope>NUCLEOTIDE SEQUENCE [LARGE SCALE GENOMIC DNA]</scope>
    <source>
        <strain evidence="2 3">CBS 43764</strain>
    </source>
</reference>
<evidence type="ECO:0000256" key="1">
    <source>
        <dbReference type="SAM" id="MobiDB-lite"/>
    </source>
</evidence>
<dbReference type="OrthoDB" id="2245989at2759"/>
<dbReference type="PANTHER" id="PTHR38116:SF9">
    <property type="entry name" value="BZIP DOMAIN-CONTAINING PROTEIN"/>
    <property type="match status" value="1"/>
</dbReference>
<dbReference type="RefSeq" id="XP_016213518.1">
    <property type="nucleotide sequence ID" value="XM_016358417.1"/>
</dbReference>
<evidence type="ECO:0000313" key="2">
    <source>
        <dbReference type="EMBL" id="KIW03649.1"/>
    </source>
</evidence>
<dbReference type="AlphaFoldDB" id="A0A0D2AWV5"/>